<comment type="caution">
    <text evidence="2">The sequence shown here is derived from an EMBL/GenBank/DDBJ whole genome shotgun (WGS) entry which is preliminary data.</text>
</comment>
<keyword evidence="2" id="KW-0560">Oxidoreductase</keyword>
<dbReference type="Gene3D" id="3.30.365.10">
    <property type="entry name" value="Aldehyde oxidase/xanthine dehydrogenase, molybdopterin binding domain"/>
    <property type="match status" value="4"/>
</dbReference>
<dbReference type="PANTHER" id="PTHR47495:SF1">
    <property type="entry name" value="BLL3820 PROTEIN"/>
    <property type="match status" value="1"/>
</dbReference>
<accession>A0ABT3HBP4</accession>
<dbReference type="InterPro" id="IPR046867">
    <property type="entry name" value="AldOxase/xan_DH_MoCoBD2"/>
</dbReference>
<dbReference type="InterPro" id="IPR052516">
    <property type="entry name" value="N-heterocyclic_Hydroxylase"/>
</dbReference>
<dbReference type="InterPro" id="IPR037165">
    <property type="entry name" value="AldOxase/xan_DH_Mopterin-bd_sf"/>
</dbReference>
<dbReference type="EC" id="1.3.99.16" evidence="2"/>
<evidence type="ECO:0000313" key="2">
    <source>
        <dbReference type="EMBL" id="MCW2307807.1"/>
    </source>
</evidence>
<dbReference type="PIRSF" id="PIRSF036389">
    <property type="entry name" value="IOR_B"/>
    <property type="match status" value="1"/>
</dbReference>
<dbReference type="Proteomes" id="UP001209755">
    <property type="component" value="Unassembled WGS sequence"/>
</dbReference>
<dbReference type="InterPro" id="IPR012368">
    <property type="entry name" value="OxRdtase_Mopterin-bd_su_IorB"/>
</dbReference>
<dbReference type="GO" id="GO:0047121">
    <property type="term" value="F:isoquinoline 1-oxidoreductase activity"/>
    <property type="evidence" value="ECO:0007669"/>
    <property type="project" value="UniProtKB-EC"/>
</dbReference>
<dbReference type="PANTHER" id="PTHR47495">
    <property type="entry name" value="ALDEHYDE DEHYDROGENASE"/>
    <property type="match status" value="1"/>
</dbReference>
<dbReference type="InterPro" id="IPR000674">
    <property type="entry name" value="Ald_Oxase/Xan_DH_a/b"/>
</dbReference>
<feature type="domain" description="Aldehyde oxidase/xanthine dehydrogenase a/b hammerhead" evidence="1">
    <location>
        <begin position="212"/>
        <end position="290"/>
    </location>
</feature>
<protein>
    <submittedName>
        <fullName evidence="2">Isoquinoline 1-oxidoreductase beta subunit</fullName>
        <ecNumber evidence="2">1.3.99.16</ecNumber>
    </submittedName>
</protein>
<dbReference type="RefSeq" id="WP_264601441.1">
    <property type="nucleotide sequence ID" value="NZ_JAOQNS010000005.1"/>
</dbReference>
<evidence type="ECO:0000259" key="1">
    <source>
        <dbReference type="SMART" id="SM01008"/>
    </source>
</evidence>
<dbReference type="InterPro" id="IPR036856">
    <property type="entry name" value="Ald_Oxase/Xan_DH_a/b_sf"/>
</dbReference>
<dbReference type="Pfam" id="PF20256">
    <property type="entry name" value="MoCoBD_2"/>
    <property type="match status" value="2"/>
</dbReference>
<dbReference type="EMBL" id="JAOQNS010000005">
    <property type="protein sequence ID" value="MCW2307807.1"/>
    <property type="molecule type" value="Genomic_DNA"/>
</dbReference>
<gene>
    <name evidence="2" type="ORF">M2319_002144</name>
</gene>
<dbReference type="Gene3D" id="3.90.1170.50">
    <property type="entry name" value="Aldehyde oxidase/xanthine dehydrogenase, a/b hammerhead"/>
    <property type="match status" value="1"/>
</dbReference>
<dbReference type="SMART" id="SM01008">
    <property type="entry name" value="Ald_Xan_dh_C"/>
    <property type="match status" value="1"/>
</dbReference>
<dbReference type="PROSITE" id="PS51318">
    <property type="entry name" value="TAT"/>
    <property type="match status" value="1"/>
</dbReference>
<dbReference type="SUPFAM" id="SSF54665">
    <property type="entry name" value="CO dehydrogenase molybdoprotein N-domain-like"/>
    <property type="match status" value="1"/>
</dbReference>
<dbReference type="SUPFAM" id="SSF56003">
    <property type="entry name" value="Molybdenum cofactor-binding domain"/>
    <property type="match status" value="2"/>
</dbReference>
<organism evidence="2 3">
    <name type="scientific">Rhodobium gokarnense</name>
    <dbReference type="NCBI Taxonomy" id="364296"/>
    <lineage>
        <taxon>Bacteria</taxon>
        <taxon>Pseudomonadati</taxon>
        <taxon>Pseudomonadota</taxon>
        <taxon>Alphaproteobacteria</taxon>
        <taxon>Hyphomicrobiales</taxon>
        <taxon>Rhodobiaceae</taxon>
        <taxon>Rhodobium</taxon>
    </lineage>
</organism>
<dbReference type="Pfam" id="PF02738">
    <property type="entry name" value="MoCoBD_1"/>
    <property type="match status" value="1"/>
</dbReference>
<sequence length="720" mass="75655">MSARLRLSRRAFLFGAGGAAAVVALGAGGYEALKPGPARLAGRRINVWLSILETGDIQFACPGLEMGQGTTTVLPMIVAEEMGADLSRILVVPVPRAPELYGNPIFDGHLVTADSKTTRGYFDPLRLAGAEARLALITTAAASRGWQEADCFAEGHAVRHRPSGRHVGFAEIAKATTLELPDAVGSADFKPRSTYRLIGTSPAEKDLQAKVTGRMSFGIDARMADTLVAVLARAPQLGATPETVDETAARNVPGVVDVVRLEDAVAVVAEALWPALKGRNLLDIAWTRPEPFDTASERALLEDALARPLDPAHVVRGSVAAAANAEAAPIRIARSFFSPNVTHIALEPMNATVRGTAYGLGAEITGPTQSLDLDMRYGARTWKTAPFLVETRATPAGGAFGRRVLNDVVRDAALVAKAVGRPVQVVRPLADEMRRGMVRPAAAQTIEATADADGTLRSWVHRVASDGVLGRHIPATLEQRGGVDNTSTDGLFHGYRVAAEAIAWHRVTCRPDPGFLRGVSAGYTVFAIETTADAIARAAGRDPLEWRLSHLTDPRQKRVLQAVADTAGWGATSSPDRSRGLSVMSLRESAIATVAEISLESGAVRVTKLWIAADVGLAIHPEKVVGQIEGAELHGVSLALKERLIYAGGATEAEGIADYAMLSADEAPEIDVTLIDEAEATHPFGAGEIGLPGVAPAIANALTALTGAEPTELPLAIGGA</sequence>
<dbReference type="InterPro" id="IPR006311">
    <property type="entry name" value="TAT_signal"/>
</dbReference>
<keyword evidence="3" id="KW-1185">Reference proteome</keyword>
<dbReference type="InterPro" id="IPR008274">
    <property type="entry name" value="AldOxase/xan_DH_MoCoBD1"/>
</dbReference>
<evidence type="ECO:0000313" key="3">
    <source>
        <dbReference type="Proteomes" id="UP001209755"/>
    </source>
</evidence>
<reference evidence="3" key="1">
    <citation type="submission" date="2023-07" db="EMBL/GenBank/DDBJ databases">
        <title>Genome sequencing of Purple Non-Sulfur Bacteria from various extreme environments.</title>
        <authorList>
            <person name="Mayer M."/>
        </authorList>
    </citation>
    <scope>NUCLEOTIDE SEQUENCE [LARGE SCALE GENOMIC DNA]</scope>
    <source>
        <strain evidence="3">DSM 17935</strain>
    </source>
</reference>
<proteinExistence type="predicted"/>
<name>A0ABT3HBP4_9HYPH</name>